<dbReference type="Gene3D" id="3.40.50.200">
    <property type="entry name" value="Peptidase S8/S53 domain"/>
    <property type="match status" value="1"/>
</dbReference>
<comment type="subcellular location">
    <subcellularLocation>
        <location evidence="1">Secreted</location>
    </subcellularLocation>
</comment>
<keyword evidence="6 8" id="KW-0720">Serine protease</keyword>
<reference evidence="16 17" key="1">
    <citation type="submission" date="2022-10" db="EMBL/GenBank/DDBJ databases">
        <title>Janthinobacterium sp. hw3 Genome sequencing.</title>
        <authorList>
            <person name="Park S."/>
        </authorList>
    </citation>
    <scope>NUCLEOTIDE SEQUENCE [LARGE SCALE GENOMIC DNA]</scope>
    <source>
        <strain evidence="17">hw3</strain>
    </source>
</reference>
<dbReference type="Proteomes" id="UP001221208">
    <property type="component" value="Unassembled WGS sequence"/>
</dbReference>
<evidence type="ECO:0000256" key="4">
    <source>
        <dbReference type="ARBA" id="ARBA00022729"/>
    </source>
</evidence>
<dbReference type="CDD" id="cd04852">
    <property type="entry name" value="Peptidases_S8_3"/>
    <property type="match status" value="1"/>
</dbReference>
<dbReference type="InterPro" id="IPR000209">
    <property type="entry name" value="Peptidase_S8/S53_dom"/>
</dbReference>
<dbReference type="Pfam" id="PF00082">
    <property type="entry name" value="Peptidase_S8"/>
    <property type="match status" value="1"/>
</dbReference>
<feature type="chain" id="PRO_5046154778" evidence="11">
    <location>
        <begin position="24"/>
        <end position="1046"/>
    </location>
</feature>
<evidence type="ECO:0000256" key="8">
    <source>
        <dbReference type="PROSITE-ProRule" id="PRU01240"/>
    </source>
</evidence>
<evidence type="ECO:0000256" key="5">
    <source>
        <dbReference type="ARBA" id="ARBA00022801"/>
    </source>
</evidence>
<accession>A0ABT5JY15</accession>
<dbReference type="Pfam" id="PF17766">
    <property type="entry name" value="fn3_6"/>
    <property type="match status" value="1"/>
</dbReference>
<feature type="domain" description="Peptidase S8/S53" evidence="12">
    <location>
        <begin position="158"/>
        <end position="643"/>
    </location>
</feature>
<evidence type="ECO:0000313" key="16">
    <source>
        <dbReference type="EMBL" id="MDC8757627.1"/>
    </source>
</evidence>
<gene>
    <name evidence="16" type="ORF">OIK44_08515</name>
</gene>
<dbReference type="InterPro" id="IPR037045">
    <property type="entry name" value="S8pro/Inhibitor_I9_sf"/>
</dbReference>
<comment type="similarity">
    <text evidence="2 8 9">Belongs to the peptidase S8 family.</text>
</comment>
<dbReference type="InterPro" id="IPR010259">
    <property type="entry name" value="S8pro/Inhibitor_I9"/>
</dbReference>
<dbReference type="InterPro" id="IPR045051">
    <property type="entry name" value="SBT"/>
</dbReference>
<feature type="region of interest" description="Disordered" evidence="10">
    <location>
        <begin position="251"/>
        <end position="275"/>
    </location>
</feature>
<dbReference type="CDD" id="cd02120">
    <property type="entry name" value="PA_subtilisin_like"/>
    <property type="match status" value="1"/>
</dbReference>
<evidence type="ECO:0000259" key="12">
    <source>
        <dbReference type="Pfam" id="PF00082"/>
    </source>
</evidence>
<evidence type="ECO:0000256" key="1">
    <source>
        <dbReference type="ARBA" id="ARBA00004613"/>
    </source>
</evidence>
<feature type="domain" description="Inhibitor I9" evidence="14">
    <location>
        <begin position="30"/>
        <end position="131"/>
    </location>
</feature>
<dbReference type="Gene3D" id="2.60.40.2310">
    <property type="match status" value="1"/>
</dbReference>
<keyword evidence="5 8" id="KW-0378">Hydrolase</keyword>
<dbReference type="PRINTS" id="PR00723">
    <property type="entry name" value="SUBTILISIN"/>
</dbReference>
<keyword evidence="3 8" id="KW-0645">Protease</keyword>
<keyword evidence="17" id="KW-1185">Reference proteome</keyword>
<evidence type="ECO:0000259" key="15">
    <source>
        <dbReference type="Pfam" id="PF17766"/>
    </source>
</evidence>
<dbReference type="InterPro" id="IPR023828">
    <property type="entry name" value="Peptidase_S8_Ser-AS"/>
</dbReference>
<evidence type="ECO:0000256" key="6">
    <source>
        <dbReference type="ARBA" id="ARBA00022825"/>
    </source>
</evidence>
<comment type="caution">
    <text evidence="16">The sequence shown here is derived from an EMBL/GenBank/DDBJ whole genome shotgun (WGS) entry which is preliminary data.</text>
</comment>
<sequence length="1046" mass="106640">MKLHPVSLAVLALFASLSGAARADTLRRPYIVQLADQPVASYSGGVAGLSGTRPASGQRLDLASTEVQLYADYLERKQASVQAIVAAAPVQYQYKVVLNGFAALLTDAEVRQLKASSEVASIVADEAVQLQTNYTPAFLGLDQPGGLWGQLGGQSRAGENIIVGVVDSGVWPENPAYADRVDSQGAPTFDPSGTLVYDAAPDGWKGSCQSGEGFEARHCNNKLIGAQFFNTARLADTARVAHWSEFVSPRDSIGGANGQGGHGTHTSTTAAGNSGVQTVVGDLPMSAASGMAPRARIAMYKVCWSYNDASDPTGAKNRCWGADNVAAIETAVKDGVHVINYSISGGATVTDPVEQAFLHASNAGIFVAVSGGNAGPANSVGHVSPWLTTVAASSHDRQTQAALTLANGQRYTGPSLNRIALPSTALIRAEDAGLPGADATKLALCYSAAGNGKVAVLDPAKVAGKIVTCTRGTNGRTDKSLAVQEAGGAGMVLVDNGAGLVVDPHVVPTVHVSAADGALIRAYALKPDATATMTRLFPGKGPGPAPIVADFSSRGPNRYDANTLKPDVSAPGVAILAGLTPALNQAEHDAIGDGSLTPAPVWGFYQGTSMASPHVAGIAALLRQQHPDWSPAAIKSALMTSGANTLADAQAGDLRGVLPFGQGAGHVMPNRASDPGLVYDLREADYRKYLCGMGIKGECANGAVAPYNLNLPSITVSNVFGTQTLTRTVTNVGASAATYQAAASISGYTLQVTPSSLTLQPGESKSFTVTATRTTAASNVWQYGALVWSDGVHSVRSPVTLRSGLSIIAPALLRAEAASGARLMTVTTGFTGKMSAASAGLKEVERVALNVAQAPAGSVGSLELATAACKAGAGGVRVAALAIPANAMVARVETFDRDTEGGTGHDLDLLVLNGAGAVVGTSMHDGSNEAVTLSAPAAGNYKVCVIGYASANGVSTDFQLSSAVAVKGDSGGNVKVTLPPKVYSTSTSSVLVGWSGLTAGKRYLGGVQLFDQGGMLGTTTALSVETDDPVPLANTVERAIKADNGR</sequence>
<dbReference type="SUPFAM" id="SSF52743">
    <property type="entry name" value="Subtilisin-like"/>
    <property type="match status" value="1"/>
</dbReference>
<dbReference type="InterPro" id="IPR036852">
    <property type="entry name" value="Peptidase_S8/S53_dom_sf"/>
</dbReference>
<protein>
    <submittedName>
        <fullName evidence="16">S8 family serine peptidase</fullName>
    </submittedName>
</protein>
<evidence type="ECO:0000256" key="9">
    <source>
        <dbReference type="RuleBase" id="RU003355"/>
    </source>
</evidence>
<dbReference type="InterPro" id="IPR015500">
    <property type="entry name" value="Peptidase_S8_subtilisin-rel"/>
</dbReference>
<evidence type="ECO:0000256" key="2">
    <source>
        <dbReference type="ARBA" id="ARBA00011073"/>
    </source>
</evidence>
<evidence type="ECO:0000259" key="14">
    <source>
        <dbReference type="Pfam" id="PF05922"/>
    </source>
</evidence>
<dbReference type="InterPro" id="IPR034197">
    <property type="entry name" value="Peptidases_S8_3"/>
</dbReference>
<dbReference type="EMBL" id="JAQQXR010000002">
    <property type="protein sequence ID" value="MDC8757627.1"/>
    <property type="molecule type" value="Genomic_DNA"/>
</dbReference>
<dbReference type="PANTHER" id="PTHR10795">
    <property type="entry name" value="PROPROTEIN CONVERTASE SUBTILISIN/KEXIN"/>
    <property type="match status" value="1"/>
</dbReference>
<dbReference type="Gene3D" id="3.50.30.30">
    <property type="match status" value="1"/>
</dbReference>
<evidence type="ECO:0000313" key="17">
    <source>
        <dbReference type="Proteomes" id="UP001221208"/>
    </source>
</evidence>
<dbReference type="PROSITE" id="PS00136">
    <property type="entry name" value="SUBTILASE_ASP"/>
    <property type="match status" value="1"/>
</dbReference>
<dbReference type="Gene3D" id="2.60.120.380">
    <property type="match status" value="1"/>
</dbReference>
<evidence type="ECO:0000256" key="10">
    <source>
        <dbReference type="SAM" id="MobiDB-lite"/>
    </source>
</evidence>
<organism evidence="16 17">
    <name type="scientific">Janthinobacterium fluminis</name>
    <dbReference type="NCBI Taxonomy" id="2987524"/>
    <lineage>
        <taxon>Bacteria</taxon>
        <taxon>Pseudomonadati</taxon>
        <taxon>Pseudomonadota</taxon>
        <taxon>Betaproteobacteria</taxon>
        <taxon>Burkholderiales</taxon>
        <taxon>Oxalobacteraceae</taxon>
        <taxon>Janthinobacterium</taxon>
    </lineage>
</organism>
<feature type="compositionally biased region" description="Low complexity" evidence="10">
    <location>
        <begin position="264"/>
        <end position="275"/>
    </location>
</feature>
<dbReference type="InterPro" id="IPR041469">
    <property type="entry name" value="Subtilisin-like_FN3"/>
</dbReference>
<keyword evidence="4 11" id="KW-0732">Signal</keyword>
<dbReference type="InterPro" id="IPR023827">
    <property type="entry name" value="Peptidase_S8_Asp-AS"/>
</dbReference>
<dbReference type="Pfam" id="PF05922">
    <property type="entry name" value="Inhibitor_I9"/>
    <property type="match status" value="1"/>
</dbReference>
<name>A0ABT5JY15_9BURK</name>
<keyword evidence="7" id="KW-0325">Glycoprotein</keyword>
<feature type="active site" description="Charge relay system" evidence="8">
    <location>
        <position position="262"/>
    </location>
</feature>
<dbReference type="InterPro" id="IPR003137">
    <property type="entry name" value="PA_domain"/>
</dbReference>
<feature type="signal peptide" evidence="11">
    <location>
        <begin position="1"/>
        <end position="23"/>
    </location>
</feature>
<dbReference type="RefSeq" id="WP_273670297.1">
    <property type="nucleotide sequence ID" value="NZ_JAQQXR010000002.1"/>
</dbReference>
<dbReference type="Pfam" id="PF02225">
    <property type="entry name" value="PA"/>
    <property type="match status" value="1"/>
</dbReference>
<dbReference type="Gene3D" id="3.30.70.80">
    <property type="entry name" value="Peptidase S8 propeptide/proteinase inhibitor I9"/>
    <property type="match status" value="1"/>
</dbReference>
<evidence type="ECO:0000256" key="3">
    <source>
        <dbReference type="ARBA" id="ARBA00022670"/>
    </source>
</evidence>
<evidence type="ECO:0000259" key="13">
    <source>
        <dbReference type="Pfam" id="PF02225"/>
    </source>
</evidence>
<feature type="active site" description="Charge relay system" evidence="8">
    <location>
        <position position="167"/>
    </location>
</feature>
<feature type="domain" description="PA" evidence="13">
    <location>
        <begin position="453"/>
        <end position="519"/>
    </location>
</feature>
<dbReference type="PROSITE" id="PS00138">
    <property type="entry name" value="SUBTILASE_SER"/>
    <property type="match status" value="1"/>
</dbReference>
<proteinExistence type="inferred from homology"/>
<dbReference type="PROSITE" id="PS51892">
    <property type="entry name" value="SUBTILASE"/>
    <property type="match status" value="1"/>
</dbReference>
<evidence type="ECO:0000256" key="7">
    <source>
        <dbReference type="ARBA" id="ARBA00023180"/>
    </source>
</evidence>
<feature type="domain" description="Subtilisin-like protease fibronectin type-III" evidence="15">
    <location>
        <begin position="708"/>
        <end position="800"/>
    </location>
</feature>
<feature type="active site" description="Charge relay system" evidence="8">
    <location>
        <position position="609"/>
    </location>
</feature>
<evidence type="ECO:0000256" key="11">
    <source>
        <dbReference type="SAM" id="SignalP"/>
    </source>
</evidence>